<dbReference type="KEGG" id="tmc:LMI_1700"/>
<dbReference type="HOGENOM" id="CLU_2669838_0_0_6"/>
<evidence type="ECO:0000313" key="2">
    <source>
        <dbReference type="EMBL" id="CEG60996.1"/>
    </source>
</evidence>
<protein>
    <submittedName>
        <fullName evidence="2">Uncharacterized protein</fullName>
    </submittedName>
</protein>
<accession>A0A098GHP0</accession>
<name>A0A098GHP0_LEGMI</name>
<proteinExistence type="predicted"/>
<organism evidence="2 3">
    <name type="scientific">Legionella micdadei</name>
    <name type="common">Tatlockia micdadei</name>
    <dbReference type="NCBI Taxonomy" id="451"/>
    <lineage>
        <taxon>Bacteria</taxon>
        <taxon>Pseudomonadati</taxon>
        <taxon>Pseudomonadota</taxon>
        <taxon>Gammaproteobacteria</taxon>
        <taxon>Legionellales</taxon>
        <taxon>Legionellaceae</taxon>
        <taxon>Legionella</taxon>
    </lineage>
</organism>
<gene>
    <name evidence="2" type="ORF">LMI_1700</name>
</gene>
<keyword evidence="1" id="KW-1133">Transmembrane helix</keyword>
<dbReference type="AlphaFoldDB" id="A0A098GHP0"/>
<sequence length="75" mass="8940">MIIHRFYSSSFLHVLCKILIKSLFFALCIINLIFVYKNYMIRNKKLTNSKKRFLLPKNNITNLLIELTININFTS</sequence>
<reference evidence="3" key="1">
    <citation type="submission" date="2014-09" db="EMBL/GenBank/DDBJ databases">
        <authorList>
            <person name="Gomez-Valero L."/>
        </authorList>
    </citation>
    <scope>NUCLEOTIDE SEQUENCE [LARGE SCALE GENOMIC DNA]</scope>
    <source>
        <strain evidence="3">ATCC33218</strain>
    </source>
</reference>
<evidence type="ECO:0000256" key="1">
    <source>
        <dbReference type="SAM" id="Phobius"/>
    </source>
</evidence>
<dbReference type="Proteomes" id="UP000032414">
    <property type="component" value="Chromosome I"/>
</dbReference>
<dbReference type="EMBL" id="LN614830">
    <property type="protein sequence ID" value="CEG60996.1"/>
    <property type="molecule type" value="Genomic_DNA"/>
</dbReference>
<keyword evidence="1" id="KW-0812">Transmembrane</keyword>
<keyword evidence="1" id="KW-0472">Membrane</keyword>
<evidence type="ECO:0000313" key="3">
    <source>
        <dbReference type="Proteomes" id="UP000032414"/>
    </source>
</evidence>
<feature type="transmembrane region" description="Helical" evidence="1">
    <location>
        <begin position="12"/>
        <end position="36"/>
    </location>
</feature>